<feature type="compositionally biased region" description="Pro residues" evidence="1">
    <location>
        <begin position="169"/>
        <end position="180"/>
    </location>
</feature>
<dbReference type="Proteomes" id="UP000743370">
    <property type="component" value="Unassembled WGS sequence"/>
</dbReference>
<dbReference type="AlphaFoldDB" id="A0A8T0KLE3"/>
<sequence length="345" mass="39634">MANSQRGDGRNEGTGEDISPNSSDRVALIFKSHDLNAVPRIPWGDGAGRRLSVDRLREHHRLLRHLRSCHGNGTHLRPSLRRKTMENAWLDPPENRPPPPLHLHPHLPHLAQHEVHTLMVRPGPPDILHRTNLHPLLHPRPLPPLPPPPSPHLPPYPKHHIAPNLLLRPLPPPPPPPQLPPSRSLQNGSLRRRHSHGMDQPQPLPLPLLLRLLLRRLQRLVGPTQLRLPPRLVLPTCTCGSHLRLCLPRMVVVRTHDNPLRASLQPQSHHCFHGHPHPNHLPRLRLPLLPQPRRLHPRRQRARRQPSRQGPHFHDSLTRLCRRARPRRHCIHHPHATSMGQILHF</sequence>
<evidence type="ECO:0000313" key="3">
    <source>
        <dbReference type="Proteomes" id="UP000743370"/>
    </source>
</evidence>
<reference evidence="2 3" key="1">
    <citation type="submission" date="2020-05" db="EMBL/GenBank/DDBJ databases">
        <title>Vigna angularis (adzuki bean) Var. LongXiaoDou No. 4 denovo assembly.</title>
        <authorList>
            <person name="Xiang H."/>
        </authorList>
    </citation>
    <scope>NUCLEOTIDE SEQUENCE [LARGE SCALE GENOMIC DNA]</scope>
    <source>
        <tissue evidence="2">Leaf</tissue>
    </source>
</reference>
<feature type="compositionally biased region" description="Pro residues" evidence="1">
    <location>
        <begin position="138"/>
        <end position="156"/>
    </location>
</feature>
<feature type="region of interest" description="Disordered" evidence="1">
    <location>
        <begin position="1"/>
        <end position="23"/>
    </location>
</feature>
<proteinExistence type="predicted"/>
<gene>
    <name evidence="2" type="ORF">HKW66_Vig0100780</name>
</gene>
<organism evidence="2 3">
    <name type="scientific">Phaseolus angularis</name>
    <name type="common">Azuki bean</name>
    <name type="synonym">Vigna angularis</name>
    <dbReference type="NCBI Taxonomy" id="3914"/>
    <lineage>
        <taxon>Eukaryota</taxon>
        <taxon>Viridiplantae</taxon>
        <taxon>Streptophyta</taxon>
        <taxon>Embryophyta</taxon>
        <taxon>Tracheophyta</taxon>
        <taxon>Spermatophyta</taxon>
        <taxon>Magnoliopsida</taxon>
        <taxon>eudicotyledons</taxon>
        <taxon>Gunneridae</taxon>
        <taxon>Pentapetalae</taxon>
        <taxon>rosids</taxon>
        <taxon>fabids</taxon>
        <taxon>Fabales</taxon>
        <taxon>Fabaceae</taxon>
        <taxon>Papilionoideae</taxon>
        <taxon>50 kb inversion clade</taxon>
        <taxon>NPAAA clade</taxon>
        <taxon>indigoferoid/millettioid clade</taxon>
        <taxon>Phaseoleae</taxon>
        <taxon>Vigna</taxon>
    </lineage>
</organism>
<comment type="caution">
    <text evidence="2">The sequence shown here is derived from an EMBL/GenBank/DDBJ whole genome shotgun (WGS) entry which is preliminary data.</text>
</comment>
<feature type="region of interest" description="Disordered" evidence="1">
    <location>
        <begin position="290"/>
        <end position="317"/>
    </location>
</feature>
<dbReference type="EMBL" id="JABFOF010000004">
    <property type="protein sequence ID" value="KAG2400068.1"/>
    <property type="molecule type" value="Genomic_DNA"/>
</dbReference>
<evidence type="ECO:0000256" key="1">
    <source>
        <dbReference type="SAM" id="MobiDB-lite"/>
    </source>
</evidence>
<feature type="region of interest" description="Disordered" evidence="1">
    <location>
        <begin position="121"/>
        <end position="204"/>
    </location>
</feature>
<name>A0A8T0KLE3_PHAAN</name>
<feature type="compositionally biased region" description="Basic residues" evidence="1">
    <location>
        <begin position="293"/>
        <end position="306"/>
    </location>
</feature>
<protein>
    <submittedName>
        <fullName evidence="2">Uncharacterized protein</fullName>
    </submittedName>
</protein>
<accession>A0A8T0KLE3</accession>
<evidence type="ECO:0000313" key="2">
    <source>
        <dbReference type="EMBL" id="KAG2400068.1"/>
    </source>
</evidence>